<name>A0A9P7UII0_9PEZI</name>
<keyword evidence="1" id="KW-0472">Membrane</keyword>
<gene>
    <name evidence="2" type="ORF">JMJ77_013314</name>
</gene>
<evidence type="ECO:0000313" key="3">
    <source>
        <dbReference type="Proteomes" id="UP000699042"/>
    </source>
</evidence>
<feature type="non-terminal residue" evidence="2">
    <location>
        <position position="1"/>
    </location>
</feature>
<sequence>GEKAIYCTSPQASRLERSRYRGIATGERGTLGRRMRLMGPRPNVPLLGKRRRAIIEWRRPSLARAGDVRRRLEAPFFLFLLRFFCFLSCSFTETVVALLRFVHEGHGTTVIHLVGYWALAGPLWVTRRREGEKGEHSHIRYRSPDDSTRTIAGRRDGLLDSLGLGEL</sequence>
<organism evidence="2 3">
    <name type="scientific">Colletotrichum scovillei</name>
    <dbReference type="NCBI Taxonomy" id="1209932"/>
    <lineage>
        <taxon>Eukaryota</taxon>
        <taxon>Fungi</taxon>
        <taxon>Dikarya</taxon>
        <taxon>Ascomycota</taxon>
        <taxon>Pezizomycotina</taxon>
        <taxon>Sordariomycetes</taxon>
        <taxon>Hypocreomycetidae</taxon>
        <taxon>Glomerellales</taxon>
        <taxon>Glomerellaceae</taxon>
        <taxon>Colletotrichum</taxon>
        <taxon>Colletotrichum acutatum species complex</taxon>
    </lineage>
</organism>
<dbReference type="Proteomes" id="UP000699042">
    <property type="component" value="Unassembled WGS sequence"/>
</dbReference>
<evidence type="ECO:0000256" key="1">
    <source>
        <dbReference type="SAM" id="Phobius"/>
    </source>
</evidence>
<feature type="transmembrane region" description="Helical" evidence="1">
    <location>
        <begin position="105"/>
        <end position="125"/>
    </location>
</feature>
<dbReference type="EMBL" id="JAESDN010000005">
    <property type="protein sequence ID" value="KAG7050570.1"/>
    <property type="molecule type" value="Genomic_DNA"/>
</dbReference>
<dbReference type="AlphaFoldDB" id="A0A9P7UII0"/>
<evidence type="ECO:0000313" key="2">
    <source>
        <dbReference type="EMBL" id="KAG7050570.1"/>
    </source>
</evidence>
<accession>A0A9P7UII0</accession>
<keyword evidence="3" id="KW-1185">Reference proteome</keyword>
<comment type="caution">
    <text evidence="2">The sequence shown here is derived from an EMBL/GenBank/DDBJ whole genome shotgun (WGS) entry which is preliminary data.</text>
</comment>
<proteinExistence type="predicted"/>
<keyword evidence="1" id="KW-1133">Transmembrane helix</keyword>
<feature type="transmembrane region" description="Helical" evidence="1">
    <location>
        <begin position="76"/>
        <end position="99"/>
    </location>
</feature>
<protein>
    <submittedName>
        <fullName evidence="2">Uncharacterized protein</fullName>
    </submittedName>
</protein>
<reference evidence="2" key="1">
    <citation type="submission" date="2021-05" db="EMBL/GenBank/DDBJ databases">
        <title>Comparative genomics of three Colletotrichum scovillei strains and genetic complementation revealed genes involved fungal growth and virulence on chili pepper.</title>
        <authorList>
            <person name="Hsieh D.-K."/>
            <person name="Chuang S.-C."/>
            <person name="Chen C.-Y."/>
            <person name="Chao Y.-T."/>
            <person name="Lu M.-Y.J."/>
            <person name="Lee M.-H."/>
            <person name="Shih M.-C."/>
        </authorList>
    </citation>
    <scope>NUCLEOTIDE SEQUENCE</scope>
    <source>
        <strain evidence="2">Coll-153</strain>
    </source>
</reference>
<keyword evidence="1" id="KW-0812">Transmembrane</keyword>